<dbReference type="GeneTree" id="ENSGT00940000158341"/>
<evidence type="ECO:0000256" key="26">
    <source>
        <dbReference type="ARBA" id="ARBA00023306"/>
    </source>
</evidence>
<keyword evidence="13" id="KW-0493">Microtubule</keyword>
<dbReference type="PROSITE" id="PS00479">
    <property type="entry name" value="ZF_DAG_PE_1"/>
    <property type="match status" value="1"/>
</dbReference>
<keyword evidence="34" id="KW-1185">Reference proteome</keyword>
<dbReference type="GO" id="GO:0032587">
    <property type="term" value="C:ruffle membrane"/>
    <property type="evidence" value="ECO:0007669"/>
    <property type="project" value="TreeGrafter"/>
</dbReference>
<accession>A0A2K6BK58</accession>
<dbReference type="FunFam" id="3.30.60.20:FF:000032">
    <property type="entry name" value="rho guanine nucleotide exchange factor 2 isoform X2"/>
    <property type="match status" value="1"/>
</dbReference>
<evidence type="ECO:0000256" key="3">
    <source>
        <dbReference type="ARBA" id="ARBA00004541"/>
    </source>
</evidence>
<evidence type="ECO:0000256" key="13">
    <source>
        <dbReference type="ARBA" id="ARBA00022701"/>
    </source>
</evidence>
<keyword evidence="6" id="KW-0796">Tight junction</keyword>
<evidence type="ECO:0000256" key="14">
    <source>
        <dbReference type="ARBA" id="ARBA00022723"/>
    </source>
</evidence>
<dbReference type="Bgee" id="ENSMNEG00000030024">
    <property type="expression patterns" value="Expressed in bone marrow and 12 other cell types or tissues"/>
</dbReference>
<dbReference type="GO" id="GO:0005819">
    <property type="term" value="C:spindle"/>
    <property type="evidence" value="ECO:0007669"/>
    <property type="project" value="UniProtKB-SubCell"/>
</dbReference>
<dbReference type="GO" id="GO:0035023">
    <property type="term" value="P:regulation of Rho protein signal transduction"/>
    <property type="evidence" value="ECO:0007669"/>
    <property type="project" value="TreeGrafter"/>
</dbReference>
<dbReference type="AlphaFoldDB" id="A0A2K6BK58"/>
<reference evidence="33" key="2">
    <citation type="submission" date="2025-09" db="UniProtKB">
        <authorList>
            <consortium name="Ensembl"/>
        </authorList>
    </citation>
    <scope>IDENTIFICATION</scope>
</reference>
<keyword evidence="24" id="KW-0175">Coiled coil</keyword>
<keyword evidence="7" id="KW-0217">Developmental protein</keyword>
<evidence type="ECO:0000256" key="16">
    <source>
        <dbReference type="ARBA" id="ARBA00022776"/>
    </source>
</evidence>
<dbReference type="PANTHER" id="PTHR13944:SF20">
    <property type="entry name" value="RHO GUANINE NUCLEOTIDE EXCHANGE FACTOR 2"/>
    <property type="match status" value="1"/>
</dbReference>
<dbReference type="CDD" id="cd00160">
    <property type="entry name" value="RhoGEF"/>
    <property type="match status" value="1"/>
</dbReference>
<evidence type="ECO:0000256" key="18">
    <source>
        <dbReference type="ARBA" id="ARBA00022833"/>
    </source>
</evidence>
<dbReference type="InterPro" id="IPR001849">
    <property type="entry name" value="PH_domain"/>
</dbReference>
<gene>
    <name evidence="33" type="primary">ARHGEF2</name>
</gene>
<dbReference type="SUPFAM" id="SSF48065">
    <property type="entry name" value="DBL homology domain (DH-domain)"/>
    <property type="match status" value="1"/>
</dbReference>
<comment type="subcellular location">
    <subcellularLocation>
        <location evidence="2">Cell junction</location>
        <location evidence="2">Tight junction</location>
    </subcellularLocation>
    <subcellularLocation>
        <location evidence="1">Cytoplasm</location>
        <location evidence="1">Cytoskeleton</location>
        <location evidence="1">Spindle</location>
    </subcellularLocation>
    <subcellularLocation>
        <location evidence="3">Cytoplasmic vesicle</location>
    </subcellularLocation>
    <subcellularLocation>
        <location evidence="4">Golgi apparatus</location>
    </subcellularLocation>
</comment>
<evidence type="ECO:0000313" key="33">
    <source>
        <dbReference type="Ensembl" id="ENSMNEP00000011763.1"/>
    </source>
</evidence>
<dbReference type="Gene3D" id="1.20.900.10">
    <property type="entry name" value="Dbl homology (DH) domain"/>
    <property type="match status" value="1"/>
</dbReference>
<keyword evidence="9" id="KW-0597">Phosphoprotein</keyword>
<feature type="compositionally biased region" description="Basic and acidic residues" evidence="29">
    <location>
        <begin position="894"/>
        <end position="913"/>
    </location>
</feature>
<feature type="region of interest" description="Disordered" evidence="29">
    <location>
        <begin position="1"/>
        <end position="24"/>
    </location>
</feature>
<dbReference type="GO" id="GO:0031410">
    <property type="term" value="C:cytoplasmic vesicle"/>
    <property type="evidence" value="ECO:0007669"/>
    <property type="project" value="UniProtKB-SubCell"/>
</dbReference>
<keyword evidence="11" id="KW-0132">Cell division</keyword>
<dbReference type="Gene3D" id="3.30.60.20">
    <property type="match status" value="1"/>
</dbReference>
<dbReference type="InterPro" id="IPR051632">
    <property type="entry name" value="Rho_GEF"/>
</dbReference>
<dbReference type="GO" id="GO:0007015">
    <property type="term" value="P:actin filament organization"/>
    <property type="evidence" value="ECO:0007669"/>
    <property type="project" value="TreeGrafter"/>
</dbReference>
<keyword evidence="17" id="KW-0221">Differentiation</keyword>
<dbReference type="SUPFAM" id="SSF57889">
    <property type="entry name" value="Cysteine-rich domain"/>
    <property type="match status" value="1"/>
</dbReference>
<evidence type="ECO:0000256" key="29">
    <source>
        <dbReference type="SAM" id="MobiDB-lite"/>
    </source>
</evidence>
<dbReference type="FunFam" id="1.20.900.10:FF:000004">
    <property type="entry name" value="Rho guanine nucleotide exchange factor 2"/>
    <property type="match status" value="1"/>
</dbReference>
<reference evidence="33" key="1">
    <citation type="submission" date="2025-08" db="UniProtKB">
        <authorList>
            <consortium name="Ensembl"/>
        </authorList>
    </citation>
    <scope>IDENTIFICATION</scope>
</reference>
<feature type="domain" description="PH" evidence="30">
    <location>
        <begin position="464"/>
        <end position="563"/>
    </location>
</feature>
<feature type="domain" description="Phorbol-ester/DAG-type" evidence="32">
    <location>
        <begin position="31"/>
        <end position="78"/>
    </location>
</feature>
<evidence type="ECO:0000256" key="5">
    <source>
        <dbReference type="ARBA" id="ARBA00017262"/>
    </source>
</evidence>
<dbReference type="SMART" id="SM00325">
    <property type="entry name" value="RhoGEF"/>
    <property type="match status" value="1"/>
</dbReference>
<dbReference type="GO" id="GO:0005923">
    <property type="term" value="C:bicellular tight junction"/>
    <property type="evidence" value="ECO:0007669"/>
    <property type="project" value="UniProtKB-SubCell"/>
</dbReference>
<dbReference type="InterPro" id="IPR002219">
    <property type="entry name" value="PKC_DAG/PE"/>
</dbReference>
<keyword evidence="19" id="KW-0391">Immunity</keyword>
<dbReference type="GO" id="GO:0007399">
    <property type="term" value="P:nervous system development"/>
    <property type="evidence" value="ECO:0007669"/>
    <property type="project" value="UniProtKB-KW"/>
</dbReference>
<evidence type="ECO:0000256" key="8">
    <source>
        <dbReference type="ARBA" id="ARBA00022490"/>
    </source>
</evidence>
<feature type="domain" description="DH" evidence="31">
    <location>
        <begin position="227"/>
        <end position="424"/>
    </location>
</feature>
<dbReference type="GO" id="GO:0005794">
    <property type="term" value="C:Golgi apparatus"/>
    <property type="evidence" value="ECO:0007669"/>
    <property type="project" value="UniProtKB-SubCell"/>
</dbReference>
<dbReference type="InterPro" id="IPR011993">
    <property type="entry name" value="PH-like_dom_sf"/>
</dbReference>
<evidence type="ECO:0000256" key="20">
    <source>
        <dbReference type="ARBA" id="ARBA00022902"/>
    </source>
</evidence>
<dbReference type="Gene3D" id="2.30.29.30">
    <property type="entry name" value="Pleckstrin-homology domain (PH domain)/Phosphotyrosine-binding domain (PTB)"/>
    <property type="match status" value="1"/>
</dbReference>
<dbReference type="PROSITE" id="PS50081">
    <property type="entry name" value="ZF_DAG_PE_2"/>
    <property type="match status" value="1"/>
</dbReference>
<dbReference type="GO" id="GO:0005874">
    <property type="term" value="C:microtubule"/>
    <property type="evidence" value="ECO:0007669"/>
    <property type="project" value="UniProtKB-KW"/>
</dbReference>
<keyword evidence="8" id="KW-0963">Cytoplasm</keyword>
<dbReference type="GO" id="GO:0008017">
    <property type="term" value="F:microtubule binding"/>
    <property type="evidence" value="ECO:0007669"/>
    <property type="project" value="TreeGrafter"/>
</dbReference>
<feature type="compositionally biased region" description="Acidic residues" evidence="29">
    <location>
        <begin position="915"/>
        <end position="924"/>
    </location>
</feature>
<feature type="compositionally biased region" description="Basic and acidic residues" evidence="29">
    <location>
        <begin position="15"/>
        <end position="24"/>
    </location>
</feature>
<dbReference type="GO" id="GO:0045666">
    <property type="term" value="P:positive regulation of neuron differentiation"/>
    <property type="evidence" value="ECO:0007669"/>
    <property type="project" value="TreeGrafter"/>
</dbReference>
<evidence type="ECO:0000256" key="24">
    <source>
        <dbReference type="ARBA" id="ARBA00023054"/>
    </source>
</evidence>
<dbReference type="Ensembl" id="ENSMNET00000035956.1">
    <property type="protein sequence ID" value="ENSMNEP00000011763.1"/>
    <property type="gene ID" value="ENSMNEG00000030024.1"/>
</dbReference>
<dbReference type="GO" id="GO:0051301">
    <property type="term" value="P:cell division"/>
    <property type="evidence" value="ECO:0007669"/>
    <property type="project" value="UniProtKB-KW"/>
</dbReference>
<dbReference type="SUPFAM" id="SSF50729">
    <property type="entry name" value="PH domain-like"/>
    <property type="match status" value="1"/>
</dbReference>
<evidence type="ECO:0000256" key="28">
    <source>
        <dbReference type="ARBA" id="ARBA00031760"/>
    </source>
</evidence>
<dbReference type="PROSITE" id="PS50010">
    <property type="entry name" value="DH_2"/>
    <property type="match status" value="1"/>
</dbReference>
<keyword evidence="26" id="KW-0131">Cell cycle</keyword>
<keyword evidence="16" id="KW-0498">Mitosis</keyword>
<evidence type="ECO:0000313" key="34">
    <source>
        <dbReference type="Proteomes" id="UP000233120"/>
    </source>
</evidence>
<evidence type="ECO:0000256" key="11">
    <source>
        <dbReference type="ARBA" id="ARBA00022618"/>
    </source>
</evidence>
<dbReference type="GO" id="GO:0008270">
    <property type="term" value="F:zinc ion binding"/>
    <property type="evidence" value="ECO:0007669"/>
    <property type="project" value="UniProtKB-KW"/>
</dbReference>
<dbReference type="InterPro" id="IPR041020">
    <property type="entry name" value="PH_16"/>
</dbReference>
<sequence length="960" mass="108186">ASQVAGITGARHHTREKEKMKEAKDARYTNGHLFTTISVSGMTMCYACNKSITAKEALICPTCNVTIHNRCKDTLANCTKVKQKQQKAALLKNNTALQSVSLRSKTTIRERPSSAIYPSDSFRQSLLGSRRGRSSLSLAKSVSTTNIAGHFNDESPLGLRRILSQSTDSLNMRNRTLSVESLIDEAEVIYNELMSDFEMDEKDFAADSWSLAVDSSFLQQHKKEVMKQQDVIYELIQTELHHVRTLKIMTRLFRTGMLEELQLEPGVVQGLFPCVDELSDIHTRFLSQLLERRRQALCPGSTRNFVIQRLGDLLISQFSGPSAEQMRKTYSEFCSRHTKALKLYKELYARDKRFQQFIRKVTRSAVLKRHGVQECILLVTQRITKYPVLISRILQHSHGIEEERQDLTTALGLVKELLSNVDQDIYELEKGARLQEIYNRMDPRAQTPVPGKGPFGREELLRRKLIHDGCLLWKTATGRFKDVLMLLMTDVLVFLQEKDQKYIFPTLDKPSVVSLQNLIVRDIANQEKGMFLISAAPPEMYEVHTASRDDRSTWIRVIQQSVRMPSRRLTCSLSAVELQQKDRALVELLREKVGLFAEMTHFQAEEDGGSGMALPTLPRGLFRSESLESPRGERLLQDAIREVEGLKDLLVGPGVELLLTPREPALPLEPDSGGNTSPGVTANGEARTFNGSIELCRADSDSSQRVGPQEEALQRLVNLYGLLHGLQAAVAQQDTLMEARFPEGPERREKLCRANSRDGEAGRAGAAPVAPEKQATELALLQRQHALLQEELRRCRRLGEERATEAGSLEARLRESEQARALLEREAEEARRQLAALGQTEPLPAEAPWARRPVDPRRRSLPAGDALYLSFNPPQPNRGTDRLDLPVTTRSVHRHFEDRERQELGSPEERLQDSSDPDTGSEEEGSSRLSPPHSPRDFTRMQDIPEETESRDGEAVASES</sequence>
<dbReference type="GO" id="GO:0045087">
    <property type="term" value="P:innate immune response"/>
    <property type="evidence" value="ECO:0007669"/>
    <property type="project" value="UniProtKB-KW"/>
</dbReference>
<keyword evidence="21" id="KW-0965">Cell junction</keyword>
<dbReference type="SMART" id="SM00233">
    <property type="entry name" value="PH"/>
    <property type="match status" value="1"/>
</dbReference>
<keyword evidence="18" id="KW-0862">Zinc</keyword>
<evidence type="ECO:0000256" key="4">
    <source>
        <dbReference type="ARBA" id="ARBA00004555"/>
    </source>
</evidence>
<dbReference type="SMART" id="SM00109">
    <property type="entry name" value="C1"/>
    <property type="match status" value="1"/>
</dbReference>
<evidence type="ECO:0000256" key="6">
    <source>
        <dbReference type="ARBA" id="ARBA00022427"/>
    </source>
</evidence>
<keyword evidence="20" id="KW-0524">Neurogenesis</keyword>
<dbReference type="GO" id="GO:0000902">
    <property type="term" value="P:cell morphogenesis"/>
    <property type="evidence" value="ECO:0007669"/>
    <property type="project" value="TreeGrafter"/>
</dbReference>
<name>A0A2K6BK58_MACNE</name>
<evidence type="ECO:0000259" key="30">
    <source>
        <dbReference type="PROSITE" id="PS50003"/>
    </source>
</evidence>
<keyword evidence="23" id="KW-0333">Golgi apparatus</keyword>
<dbReference type="PANTHER" id="PTHR13944">
    <property type="entry name" value="AGAP007712-PA"/>
    <property type="match status" value="1"/>
</dbReference>
<feature type="region of interest" description="Disordered" evidence="29">
    <location>
        <begin position="664"/>
        <end position="685"/>
    </location>
</feature>
<dbReference type="InterPro" id="IPR035899">
    <property type="entry name" value="DBL_dom_sf"/>
</dbReference>
<evidence type="ECO:0000256" key="10">
    <source>
        <dbReference type="ARBA" id="ARBA00022588"/>
    </source>
</evidence>
<evidence type="ECO:0000256" key="23">
    <source>
        <dbReference type="ARBA" id="ARBA00023034"/>
    </source>
</evidence>
<proteinExistence type="predicted"/>
<evidence type="ECO:0000259" key="32">
    <source>
        <dbReference type="PROSITE" id="PS50081"/>
    </source>
</evidence>
<dbReference type="FunFam" id="2.30.29.30:FF:000021">
    <property type="entry name" value="Rho guanine nucleotide exchange factor 2"/>
    <property type="match status" value="1"/>
</dbReference>
<dbReference type="PROSITE" id="PS50003">
    <property type="entry name" value="PH_DOMAIN"/>
    <property type="match status" value="1"/>
</dbReference>
<evidence type="ECO:0000256" key="12">
    <source>
        <dbReference type="ARBA" id="ARBA00022658"/>
    </source>
</evidence>
<evidence type="ECO:0000259" key="31">
    <source>
        <dbReference type="PROSITE" id="PS50010"/>
    </source>
</evidence>
<dbReference type="Pfam" id="PF17838">
    <property type="entry name" value="PH_16"/>
    <property type="match status" value="1"/>
</dbReference>
<evidence type="ECO:0000256" key="25">
    <source>
        <dbReference type="ARBA" id="ARBA00023212"/>
    </source>
</evidence>
<evidence type="ECO:0000256" key="7">
    <source>
        <dbReference type="ARBA" id="ARBA00022473"/>
    </source>
</evidence>
<evidence type="ECO:0000256" key="2">
    <source>
        <dbReference type="ARBA" id="ARBA00004435"/>
    </source>
</evidence>
<dbReference type="CDD" id="cd20877">
    <property type="entry name" value="C1_ARHGEF2"/>
    <property type="match status" value="1"/>
</dbReference>
<keyword evidence="25" id="KW-0206">Cytoskeleton</keyword>
<dbReference type="InterPro" id="IPR046349">
    <property type="entry name" value="C1-like_sf"/>
</dbReference>
<dbReference type="Pfam" id="PF00621">
    <property type="entry name" value="RhoGEF"/>
    <property type="match status" value="1"/>
</dbReference>
<feature type="region of interest" description="Disordered" evidence="29">
    <location>
        <begin position="836"/>
        <end position="960"/>
    </location>
</feature>
<evidence type="ECO:0000256" key="9">
    <source>
        <dbReference type="ARBA" id="ARBA00022553"/>
    </source>
</evidence>
<evidence type="ECO:0000256" key="15">
    <source>
        <dbReference type="ARBA" id="ARBA00022771"/>
    </source>
</evidence>
<keyword evidence="22" id="KW-0007">Acetylation</keyword>
<dbReference type="Proteomes" id="UP000233120">
    <property type="component" value="Unassembled WGS sequence"/>
</dbReference>
<keyword evidence="27" id="KW-0968">Cytoplasmic vesicle</keyword>
<keyword evidence="10" id="KW-0399">Innate immunity</keyword>
<dbReference type="InterPro" id="IPR000219">
    <property type="entry name" value="DH_dom"/>
</dbReference>
<evidence type="ECO:0000256" key="1">
    <source>
        <dbReference type="ARBA" id="ARBA00004186"/>
    </source>
</evidence>
<dbReference type="GO" id="GO:0030154">
    <property type="term" value="P:cell differentiation"/>
    <property type="evidence" value="ECO:0007669"/>
    <property type="project" value="UniProtKB-KW"/>
</dbReference>
<dbReference type="GO" id="GO:0005085">
    <property type="term" value="F:guanyl-nucleotide exchange factor activity"/>
    <property type="evidence" value="ECO:0007669"/>
    <property type="project" value="UniProtKB-KW"/>
</dbReference>
<evidence type="ECO:0000256" key="19">
    <source>
        <dbReference type="ARBA" id="ARBA00022859"/>
    </source>
</evidence>
<evidence type="ECO:0000256" key="27">
    <source>
        <dbReference type="ARBA" id="ARBA00023329"/>
    </source>
</evidence>
<organism evidence="33 34">
    <name type="scientific">Macaca nemestrina</name>
    <name type="common">Pig-tailed macaque</name>
    <dbReference type="NCBI Taxonomy" id="9545"/>
    <lineage>
        <taxon>Eukaryota</taxon>
        <taxon>Metazoa</taxon>
        <taxon>Chordata</taxon>
        <taxon>Craniata</taxon>
        <taxon>Vertebrata</taxon>
        <taxon>Euteleostomi</taxon>
        <taxon>Mammalia</taxon>
        <taxon>Eutheria</taxon>
        <taxon>Euarchontoglires</taxon>
        <taxon>Primates</taxon>
        <taxon>Haplorrhini</taxon>
        <taxon>Catarrhini</taxon>
        <taxon>Cercopithecidae</taxon>
        <taxon>Cercopithecinae</taxon>
        <taxon>Macaca</taxon>
    </lineage>
</organism>
<keyword evidence="15" id="KW-0863">Zinc-finger</keyword>
<keyword evidence="14" id="KW-0479">Metal-binding</keyword>
<evidence type="ECO:0000256" key="21">
    <source>
        <dbReference type="ARBA" id="ARBA00022949"/>
    </source>
</evidence>
<evidence type="ECO:0000256" key="22">
    <source>
        <dbReference type="ARBA" id="ARBA00022990"/>
    </source>
</evidence>
<evidence type="ECO:0000256" key="17">
    <source>
        <dbReference type="ARBA" id="ARBA00022782"/>
    </source>
</evidence>
<keyword evidence="12" id="KW-0344">Guanine-nucleotide releasing factor</keyword>
<protein>
    <recommendedName>
        <fullName evidence="5">Rho guanine nucleotide exchange factor 2</fullName>
    </recommendedName>
    <alternativeName>
        <fullName evidence="28">Guanine nucleotide exchange factor H1</fullName>
    </alternativeName>
</protein>